<comment type="caution">
    <text evidence="1">The sequence shown here is derived from an EMBL/GenBank/DDBJ whole genome shotgun (WGS) entry which is preliminary data.</text>
</comment>
<dbReference type="InterPro" id="IPR009192">
    <property type="entry name" value="Diol/glycerol_deHydtase_re_ssu"/>
</dbReference>
<keyword evidence="2" id="KW-1185">Reference proteome</keyword>
<dbReference type="PIRSF" id="PIRSF011503">
    <property type="entry name" value="DdrB_PduH"/>
    <property type="match status" value="1"/>
</dbReference>
<dbReference type="Pfam" id="PF02288">
    <property type="entry name" value="Dehydratase_MU"/>
    <property type="match status" value="1"/>
</dbReference>
<name>A0ABU0N0R7_9FIRM</name>
<dbReference type="EMBL" id="JAUSWG010000005">
    <property type="protein sequence ID" value="MDQ0556311.1"/>
    <property type="molecule type" value="Genomic_DNA"/>
</dbReference>
<evidence type="ECO:0000313" key="2">
    <source>
        <dbReference type="Proteomes" id="UP001232584"/>
    </source>
</evidence>
<accession>A0ABU0N0R7</accession>
<proteinExistence type="predicted"/>
<reference evidence="1 2" key="1">
    <citation type="submission" date="2023-07" db="EMBL/GenBank/DDBJ databases">
        <title>Genomic Encyclopedia of Type Strains, Phase IV (KMG-IV): sequencing the most valuable type-strain genomes for metagenomic binning, comparative biology and taxonomic classification.</title>
        <authorList>
            <person name="Goeker M."/>
        </authorList>
    </citation>
    <scope>NUCLEOTIDE SEQUENCE [LARGE SCALE GENOMIC DNA]</scope>
    <source>
        <strain evidence="1 2">DSM 15049</strain>
    </source>
</reference>
<dbReference type="InterPro" id="IPR003208">
    <property type="entry name" value="Dehydtase/Dehydtase_re"/>
</dbReference>
<gene>
    <name evidence="1" type="ORF">QOZ92_001425</name>
</gene>
<dbReference type="SUPFAM" id="SSF52968">
    <property type="entry name" value="B12-dependent dehydatase associated subunit"/>
    <property type="match status" value="1"/>
</dbReference>
<evidence type="ECO:0000313" key="1">
    <source>
        <dbReference type="EMBL" id="MDQ0556311.1"/>
    </source>
</evidence>
<sequence length="120" mass="13462">MLTRSFNHDVPTIYMYLCKELKDLKNIDEILWGIEEEGIPCKVLKNEESLVSEKLSYIASQLSRLSVGIGIDKTGKVTLTLNKLKENEPLFVAHIDDSLNTLRNLGSNAGRLVKGIAFKL</sequence>
<dbReference type="RefSeq" id="WP_250673606.1">
    <property type="nucleotide sequence ID" value="NZ_BAAACE010000021.1"/>
</dbReference>
<dbReference type="Proteomes" id="UP001232584">
    <property type="component" value="Unassembled WGS sequence"/>
</dbReference>
<dbReference type="InterPro" id="IPR010254">
    <property type="entry name" value="B12-dep_deHydtase_bsu"/>
</dbReference>
<organism evidence="1 2">
    <name type="scientific">Paraclostridium ghonii</name>
    <dbReference type="NCBI Taxonomy" id="29358"/>
    <lineage>
        <taxon>Bacteria</taxon>
        <taxon>Bacillati</taxon>
        <taxon>Bacillota</taxon>
        <taxon>Clostridia</taxon>
        <taxon>Peptostreptococcales</taxon>
        <taxon>Peptostreptococcaceae</taxon>
        <taxon>Paraclostridium</taxon>
    </lineage>
</organism>
<protein>
    <recommendedName>
        <fullName evidence="3">Glycerol dehydratase</fullName>
    </recommendedName>
</protein>
<dbReference type="Gene3D" id="3.40.50.10150">
    <property type="entry name" value="B12-dependent dehydatase associated subunit"/>
    <property type="match status" value="1"/>
</dbReference>
<evidence type="ECO:0008006" key="3">
    <source>
        <dbReference type="Google" id="ProtNLM"/>
    </source>
</evidence>